<dbReference type="RefSeq" id="WP_023050583.1">
    <property type="nucleotide sequence ID" value="NZ_CP173062.2"/>
</dbReference>
<evidence type="ECO:0008006" key="5">
    <source>
        <dbReference type="Google" id="ProtNLM"/>
    </source>
</evidence>
<dbReference type="AlphaFoldDB" id="U7VC30"/>
<accession>U7VC30</accession>
<sequence length="83" mass="8853">MVIGKIIGNVWATRKDESLNGLKFMIAQLENGEKIVVCDYIGAGTGDMVLITKGSGARKVLENESIPIDAVTIGIIDGFEEGE</sequence>
<dbReference type="PANTHER" id="PTHR36539:SF2">
    <property type="entry name" value="ETHANOLAMINE UTILIZATION PROTEIN"/>
    <property type="match status" value="1"/>
</dbReference>
<dbReference type="Pfam" id="PF03319">
    <property type="entry name" value="EutN_CcmL"/>
    <property type="match status" value="1"/>
</dbReference>
<keyword evidence="4" id="KW-1185">Reference proteome</keyword>
<organism evidence="3 4">
    <name type="scientific">Cetobacterium somerae ATCC BAA-474</name>
    <dbReference type="NCBI Taxonomy" id="1319815"/>
    <lineage>
        <taxon>Bacteria</taxon>
        <taxon>Fusobacteriati</taxon>
        <taxon>Fusobacteriota</taxon>
        <taxon>Fusobacteriia</taxon>
        <taxon>Fusobacteriales</taxon>
        <taxon>Fusobacteriaceae</taxon>
        <taxon>Cetobacterium</taxon>
    </lineage>
</organism>
<protein>
    <recommendedName>
        <fullName evidence="5">Ethanolamine utilization protein EutN</fullName>
    </recommendedName>
</protein>
<dbReference type="CDD" id="cd01614">
    <property type="entry name" value="EutN_CcmL"/>
    <property type="match status" value="1"/>
</dbReference>
<gene>
    <name evidence="3" type="ORF">HMPREF0202_01043</name>
</gene>
<comment type="caution">
    <text evidence="3">The sequence shown here is derived from an EMBL/GenBank/DDBJ whole genome shotgun (WGS) entry which is preliminary data.</text>
</comment>
<comment type="subcellular location">
    <subcellularLocation>
        <location evidence="1">Bacterial microcompartment</location>
    </subcellularLocation>
</comment>
<dbReference type="Proteomes" id="UP000017081">
    <property type="component" value="Unassembled WGS sequence"/>
</dbReference>
<evidence type="ECO:0000256" key="2">
    <source>
        <dbReference type="ARBA" id="ARBA00024446"/>
    </source>
</evidence>
<keyword evidence="2" id="KW-1283">Bacterial microcompartment</keyword>
<dbReference type="SUPFAM" id="SSF159133">
    <property type="entry name" value="EutN/CcmL-like"/>
    <property type="match status" value="1"/>
</dbReference>
<dbReference type="InterPro" id="IPR004992">
    <property type="entry name" value="EutN_CcmL"/>
</dbReference>
<dbReference type="GeneID" id="96967804"/>
<dbReference type="InterPro" id="IPR036677">
    <property type="entry name" value="EutN_CcmL_sf"/>
</dbReference>
<evidence type="ECO:0000313" key="3">
    <source>
        <dbReference type="EMBL" id="ERT69076.1"/>
    </source>
</evidence>
<dbReference type="STRING" id="1319815.HMPREF0202_01043"/>
<dbReference type="HOGENOM" id="CLU_148498_2_2_0"/>
<evidence type="ECO:0000256" key="1">
    <source>
        <dbReference type="ARBA" id="ARBA00024322"/>
    </source>
</evidence>
<reference evidence="3 4" key="1">
    <citation type="submission" date="2013-08" db="EMBL/GenBank/DDBJ databases">
        <authorList>
            <person name="Weinstock G."/>
            <person name="Sodergren E."/>
            <person name="Wylie T."/>
            <person name="Fulton L."/>
            <person name="Fulton R."/>
            <person name="Fronick C."/>
            <person name="O'Laughlin M."/>
            <person name="Godfrey J."/>
            <person name="Miner T."/>
            <person name="Herter B."/>
            <person name="Appelbaum E."/>
            <person name="Cordes M."/>
            <person name="Lek S."/>
            <person name="Wollam A."/>
            <person name="Pepin K.H."/>
            <person name="Palsikar V.B."/>
            <person name="Mitreva M."/>
            <person name="Wilson R.K."/>
        </authorList>
    </citation>
    <scope>NUCLEOTIDE SEQUENCE [LARGE SCALE GENOMIC DNA]</scope>
    <source>
        <strain evidence="3 4">ATCC BAA-474</strain>
    </source>
</reference>
<dbReference type="eggNOG" id="COG4576">
    <property type="taxonomic scope" value="Bacteria"/>
</dbReference>
<proteinExistence type="predicted"/>
<dbReference type="PANTHER" id="PTHR36539">
    <property type="entry name" value="ETHANOLAMINE UTILIZATION PROTEIN EUTN"/>
    <property type="match status" value="1"/>
</dbReference>
<name>U7VC30_9FUSO</name>
<evidence type="ECO:0000313" key="4">
    <source>
        <dbReference type="Proteomes" id="UP000017081"/>
    </source>
</evidence>
<dbReference type="GO" id="GO:0031469">
    <property type="term" value="C:bacterial microcompartment"/>
    <property type="evidence" value="ECO:0007669"/>
    <property type="project" value="UniProtKB-SubCell"/>
</dbReference>
<dbReference type="Gene3D" id="2.40.50.220">
    <property type="entry name" value="EutN/Ccml"/>
    <property type="match status" value="1"/>
</dbReference>
<dbReference type="EMBL" id="AXZF01000038">
    <property type="protein sequence ID" value="ERT69076.1"/>
    <property type="molecule type" value="Genomic_DNA"/>
</dbReference>
<dbReference type="PROSITE" id="PS51932">
    <property type="entry name" value="BMV"/>
    <property type="match status" value="1"/>
</dbReference>